<accession>A0A0E9PXJ3</accession>
<dbReference type="AlphaFoldDB" id="A0A0E9PXJ3"/>
<sequence>MQEGSSDQVLGFEAWPGFCEVACPPASAPFSAAVEEHPRSGRDWFSSWASGWSTQSR</sequence>
<reference evidence="1" key="2">
    <citation type="journal article" date="2015" name="Fish Shellfish Immunol.">
        <title>Early steps in the European eel (Anguilla anguilla)-Vibrio vulnificus interaction in the gills: Role of the RtxA13 toxin.</title>
        <authorList>
            <person name="Callol A."/>
            <person name="Pajuelo D."/>
            <person name="Ebbesson L."/>
            <person name="Teles M."/>
            <person name="MacKenzie S."/>
            <person name="Amaro C."/>
        </authorList>
    </citation>
    <scope>NUCLEOTIDE SEQUENCE</scope>
</reference>
<evidence type="ECO:0000313" key="1">
    <source>
        <dbReference type="EMBL" id="JAH09326.1"/>
    </source>
</evidence>
<dbReference type="EMBL" id="GBXM01099251">
    <property type="protein sequence ID" value="JAH09326.1"/>
    <property type="molecule type" value="Transcribed_RNA"/>
</dbReference>
<reference evidence="1" key="1">
    <citation type="submission" date="2014-11" db="EMBL/GenBank/DDBJ databases">
        <authorList>
            <person name="Amaro Gonzalez C."/>
        </authorList>
    </citation>
    <scope>NUCLEOTIDE SEQUENCE</scope>
</reference>
<name>A0A0E9PXJ3_ANGAN</name>
<proteinExistence type="predicted"/>
<protein>
    <submittedName>
        <fullName evidence="1">Uncharacterized protein</fullName>
    </submittedName>
</protein>
<organism evidence="1">
    <name type="scientific">Anguilla anguilla</name>
    <name type="common">European freshwater eel</name>
    <name type="synonym">Muraena anguilla</name>
    <dbReference type="NCBI Taxonomy" id="7936"/>
    <lineage>
        <taxon>Eukaryota</taxon>
        <taxon>Metazoa</taxon>
        <taxon>Chordata</taxon>
        <taxon>Craniata</taxon>
        <taxon>Vertebrata</taxon>
        <taxon>Euteleostomi</taxon>
        <taxon>Actinopterygii</taxon>
        <taxon>Neopterygii</taxon>
        <taxon>Teleostei</taxon>
        <taxon>Anguilliformes</taxon>
        <taxon>Anguillidae</taxon>
        <taxon>Anguilla</taxon>
    </lineage>
</organism>